<proteinExistence type="predicted"/>
<dbReference type="Pfam" id="PF21761">
    <property type="entry name" value="RedAm-like_C"/>
    <property type="match status" value="1"/>
</dbReference>
<sequence length="174" mass="18300">MATPDFIGTEAGTILFAGSGQAFEANKPVFLALGGNVQHVGEDAGLANALDSALLGLMWGALFGTLNAIAVCQAEGVALGMLGRLWQTLVPVIDGQVVDLIKRNETGRLASDEQSFASIATHHHAFEHLLAVMQARKIDLGVVLGQDNLFRRALAAGRGEDDFAALSRFMIGEA</sequence>
<evidence type="ECO:0000259" key="1">
    <source>
        <dbReference type="Pfam" id="PF21761"/>
    </source>
</evidence>
<evidence type="ECO:0000313" key="2">
    <source>
        <dbReference type="EMBL" id="MFC2254372.1"/>
    </source>
</evidence>
<reference evidence="2 3" key="1">
    <citation type="submission" date="2024-09" db="EMBL/GenBank/DDBJ databases">
        <title>Description of Labrys sedimenti sp. nov., isolated from a diclofenac-degrading enrichment culture, and genome-based reclassification of Labrys portucalensis as a later heterotypic synonym of Labrys neptuniae.</title>
        <authorList>
            <person name="Tancsics A."/>
            <person name="Csepanyi A."/>
        </authorList>
    </citation>
    <scope>NUCLEOTIDE SEQUENCE [LARGE SCALE GENOMIC DNA]</scope>
    <source>
        <strain evidence="2 3">LMG 23412</strain>
    </source>
</reference>
<accession>A0ABV6ZQE2</accession>
<gene>
    <name evidence="2" type="ORF">ACETRX_32450</name>
</gene>
<feature type="domain" description="NADPH-dependent reductive aminase-like C-terminal" evidence="1">
    <location>
        <begin position="43"/>
        <end position="168"/>
    </location>
</feature>
<protein>
    <recommendedName>
        <fullName evidence="1">NADPH-dependent reductive aminase-like C-terminal domain-containing protein</fullName>
    </recommendedName>
</protein>
<dbReference type="EMBL" id="JBHGPK010000032">
    <property type="protein sequence ID" value="MFC2254372.1"/>
    <property type="molecule type" value="Genomic_DNA"/>
</dbReference>
<dbReference type="Proteomes" id="UP001595190">
    <property type="component" value="Unassembled WGS sequence"/>
</dbReference>
<dbReference type="Gene3D" id="1.10.1040.10">
    <property type="entry name" value="N-(1-d-carboxylethyl)-l-norvaline Dehydrogenase, domain 2"/>
    <property type="match status" value="1"/>
</dbReference>
<comment type="caution">
    <text evidence="2">The sequence shown here is derived from an EMBL/GenBank/DDBJ whole genome shotgun (WGS) entry which is preliminary data.</text>
</comment>
<organism evidence="2 3">
    <name type="scientific">Labrys neptuniae</name>
    <dbReference type="NCBI Taxonomy" id="376174"/>
    <lineage>
        <taxon>Bacteria</taxon>
        <taxon>Pseudomonadati</taxon>
        <taxon>Pseudomonadota</taxon>
        <taxon>Alphaproteobacteria</taxon>
        <taxon>Hyphomicrobiales</taxon>
        <taxon>Xanthobacteraceae</taxon>
        <taxon>Labrys</taxon>
    </lineage>
</organism>
<dbReference type="RefSeq" id="WP_394315065.1">
    <property type="nucleotide sequence ID" value="NZ_JBHGPK010000032.1"/>
</dbReference>
<name>A0ABV6ZQE2_9HYPH</name>
<dbReference type="InterPro" id="IPR013328">
    <property type="entry name" value="6PGD_dom2"/>
</dbReference>
<evidence type="ECO:0000313" key="3">
    <source>
        <dbReference type="Proteomes" id="UP001595190"/>
    </source>
</evidence>
<dbReference type="InterPro" id="IPR048666">
    <property type="entry name" value="RedAm-like_C"/>
</dbReference>